<feature type="compositionally biased region" description="Basic and acidic residues" evidence="1">
    <location>
        <begin position="183"/>
        <end position="206"/>
    </location>
</feature>
<reference evidence="2 3" key="1">
    <citation type="journal article" date="2012" name="Appl. Environ. Microbiol.">
        <title>Short-read sequencing for genomic analysis of the brown rot fungus Fibroporia radiculosa.</title>
        <authorList>
            <person name="Tang J.D."/>
            <person name="Perkins A.D."/>
            <person name="Sonstegard T.S."/>
            <person name="Schroeder S.G."/>
            <person name="Burgess S.C."/>
            <person name="Diehl S.V."/>
        </authorList>
    </citation>
    <scope>NUCLEOTIDE SEQUENCE [LARGE SCALE GENOMIC DNA]</scope>
    <source>
        <strain evidence="2 3">TFFH 294</strain>
    </source>
</reference>
<keyword evidence="3" id="KW-1185">Reference proteome</keyword>
<dbReference type="EMBL" id="HE797541">
    <property type="protein sequence ID" value="CCM06870.1"/>
    <property type="molecule type" value="Genomic_DNA"/>
</dbReference>
<evidence type="ECO:0000313" key="2">
    <source>
        <dbReference type="EMBL" id="CCM06870.1"/>
    </source>
</evidence>
<dbReference type="GeneID" id="24101770"/>
<dbReference type="InParanoid" id="J4GY35"/>
<feature type="compositionally biased region" description="Polar residues" evidence="1">
    <location>
        <begin position="45"/>
        <end position="61"/>
    </location>
</feature>
<evidence type="ECO:0000256" key="1">
    <source>
        <dbReference type="SAM" id="MobiDB-lite"/>
    </source>
</evidence>
<feature type="compositionally biased region" description="Polar residues" evidence="1">
    <location>
        <begin position="318"/>
        <end position="332"/>
    </location>
</feature>
<sequence length="568" mass="59880">MLQPQQQARRAQDARYTEPPLTRGNSDSKASLPRQGSRPMLRGEPSTTTIRTEASSATASSYGRERERTHGATPSRHGAAATGSHHRDHARPSRHEQYAQDHAGPSAAAAAAAVRDMIFLPVPSTQTREREHREHRDASKAARRDERHGREAGAPSTTTPPRPRREAETVKATITGVPASSRTGRDIESSSIDTRHSASSSKRSEASTKATSVSSSRGHESTKSGGYGDHRRERIATPERASAHKATVTPVASKPTSAPRMPAAGGRPSAAAAASSSAHRYPTAPVAVMASDPTARPSVAATSSTAHKYTTAAPVATTKPSATATQSSTGKSPSAVPPLAVNKSPVPAASSPPRHGADVPLKKSASPLVLRDAPLASAPGTSHTHYHYESPVTPVPVSASGRTGFSSKRPSLAPPPPGKDLYKDVPESPSSCASFFSGISIKTSVTNHEEFAQVRRLLDNMSAVPPVPPFARAPSPSAVSATSSAPDVAPFPPQSARDLSASLNIQKTAGAHYVEFSRRDSICSHAAEVVGEWPATECETRRRAEDNQARLVAQRRAGYQDSSARPRY</sequence>
<feature type="compositionally biased region" description="Basic and acidic residues" evidence="1">
    <location>
        <begin position="127"/>
        <end position="151"/>
    </location>
</feature>
<feature type="region of interest" description="Disordered" evidence="1">
    <location>
        <begin position="1"/>
        <end position="417"/>
    </location>
</feature>
<feature type="compositionally biased region" description="Low complexity" evidence="1">
    <location>
        <begin position="257"/>
        <end position="278"/>
    </location>
</feature>
<feature type="compositionally biased region" description="Basic and acidic residues" evidence="1">
    <location>
        <begin position="217"/>
        <end position="237"/>
    </location>
</feature>
<evidence type="ECO:0000313" key="3">
    <source>
        <dbReference type="Proteomes" id="UP000006352"/>
    </source>
</evidence>
<dbReference type="Proteomes" id="UP000006352">
    <property type="component" value="Unassembled WGS sequence"/>
</dbReference>
<dbReference type="RefSeq" id="XP_012176891.1">
    <property type="nucleotide sequence ID" value="XM_012321501.1"/>
</dbReference>
<organism evidence="2 3">
    <name type="scientific">Fibroporia radiculosa</name>
    <dbReference type="NCBI Taxonomy" id="599839"/>
    <lineage>
        <taxon>Eukaryota</taxon>
        <taxon>Fungi</taxon>
        <taxon>Dikarya</taxon>
        <taxon>Basidiomycota</taxon>
        <taxon>Agaricomycotina</taxon>
        <taxon>Agaricomycetes</taxon>
        <taxon>Polyporales</taxon>
        <taxon>Fibroporiaceae</taxon>
        <taxon>Fibroporia</taxon>
    </lineage>
</organism>
<proteinExistence type="predicted"/>
<accession>J4GY35</accession>
<protein>
    <submittedName>
        <fullName evidence="2">Uncharacterized protein</fullName>
    </submittedName>
</protein>
<gene>
    <name evidence="2" type="ORF">FIBRA_09178</name>
</gene>
<feature type="compositionally biased region" description="Polar residues" evidence="1">
    <location>
        <begin position="400"/>
        <end position="409"/>
    </location>
</feature>
<dbReference type="AlphaFoldDB" id="J4GY35"/>
<dbReference type="STRING" id="599839.J4GY35"/>
<feature type="compositionally biased region" description="Basic and acidic residues" evidence="1">
    <location>
        <begin position="90"/>
        <end position="99"/>
    </location>
</feature>
<dbReference type="HOGENOM" id="CLU_479822_0_0_1"/>
<name>J4GY35_9APHY</name>